<evidence type="ECO:0000313" key="3">
    <source>
        <dbReference type="Proteomes" id="UP000215355"/>
    </source>
</evidence>
<feature type="transmembrane region" description="Helical" evidence="1">
    <location>
        <begin position="6"/>
        <end position="31"/>
    </location>
</feature>
<evidence type="ECO:0000313" key="2">
    <source>
        <dbReference type="EMBL" id="SNV52094.1"/>
    </source>
</evidence>
<dbReference type="KEGG" id="smiz:4412673_02612"/>
<sequence>MLELLLSLVFWSMVAFCCSIVGYVFTSILMYEDVLNWYGRLIGKLPEWLGKPLGLCSICFTGQLTLWVQIYYCHKMEDFANLIFFPYTICLAIFLAYKYK</sequence>
<dbReference type="Proteomes" id="UP000215355">
    <property type="component" value="Chromosome 1"/>
</dbReference>
<proteinExistence type="predicted"/>
<keyword evidence="1" id="KW-0472">Membrane</keyword>
<keyword evidence="1" id="KW-1133">Transmembrane helix</keyword>
<dbReference type="RefSeq" id="WP_093097510.1">
    <property type="nucleotide sequence ID" value="NZ_FNGK01000001.1"/>
</dbReference>
<dbReference type="EMBL" id="LT906468">
    <property type="protein sequence ID" value="SNV52094.1"/>
    <property type="molecule type" value="Genomic_DNA"/>
</dbReference>
<evidence type="ECO:0000256" key="1">
    <source>
        <dbReference type="SAM" id="Phobius"/>
    </source>
</evidence>
<protein>
    <submittedName>
        <fullName evidence="2">Uncharacterized protein</fullName>
    </submittedName>
</protein>
<organism evidence="2 3">
    <name type="scientific">Sphingobacterium mizutaii</name>
    <dbReference type="NCBI Taxonomy" id="1010"/>
    <lineage>
        <taxon>Bacteria</taxon>
        <taxon>Pseudomonadati</taxon>
        <taxon>Bacteroidota</taxon>
        <taxon>Sphingobacteriia</taxon>
        <taxon>Sphingobacteriales</taxon>
        <taxon>Sphingobacteriaceae</taxon>
        <taxon>Sphingobacterium</taxon>
    </lineage>
</organism>
<reference evidence="2 3" key="1">
    <citation type="submission" date="2017-06" db="EMBL/GenBank/DDBJ databases">
        <authorList>
            <consortium name="Pathogen Informatics"/>
        </authorList>
    </citation>
    <scope>NUCLEOTIDE SEQUENCE [LARGE SCALE GENOMIC DNA]</scope>
    <source>
        <strain evidence="2 3">NCTC12149</strain>
    </source>
</reference>
<accession>A0AAJ5C0Z2</accession>
<feature type="transmembrane region" description="Helical" evidence="1">
    <location>
        <begin position="78"/>
        <end position="97"/>
    </location>
</feature>
<gene>
    <name evidence="2" type="ORF">SAMEA4412673_02612</name>
</gene>
<name>A0AAJ5C0Z2_9SPHI</name>
<dbReference type="AlphaFoldDB" id="A0AAJ5C0Z2"/>
<keyword evidence="1" id="KW-0812">Transmembrane</keyword>